<keyword evidence="2" id="KW-1185">Reference proteome</keyword>
<organism evidence="1 2">
    <name type="scientific">Phaseolus coccineus</name>
    <name type="common">Scarlet runner bean</name>
    <name type="synonym">Phaseolus multiflorus</name>
    <dbReference type="NCBI Taxonomy" id="3886"/>
    <lineage>
        <taxon>Eukaryota</taxon>
        <taxon>Viridiplantae</taxon>
        <taxon>Streptophyta</taxon>
        <taxon>Embryophyta</taxon>
        <taxon>Tracheophyta</taxon>
        <taxon>Spermatophyta</taxon>
        <taxon>Magnoliopsida</taxon>
        <taxon>eudicotyledons</taxon>
        <taxon>Gunneridae</taxon>
        <taxon>Pentapetalae</taxon>
        <taxon>rosids</taxon>
        <taxon>fabids</taxon>
        <taxon>Fabales</taxon>
        <taxon>Fabaceae</taxon>
        <taxon>Papilionoideae</taxon>
        <taxon>50 kb inversion clade</taxon>
        <taxon>NPAAA clade</taxon>
        <taxon>indigoferoid/millettioid clade</taxon>
        <taxon>Phaseoleae</taxon>
        <taxon>Phaseolus</taxon>
    </lineage>
</organism>
<evidence type="ECO:0000313" key="2">
    <source>
        <dbReference type="Proteomes" id="UP001374584"/>
    </source>
</evidence>
<sequence>MTRCWRGDYFDSMDCSNRVEEEKGPPHSHRFENFGFFEAHLFFEVENLSYKFAHCYFNSLPSFPLSHINNVKVYFSKVFEMLVDCEPPAFIFFHLVLQTIIATFS</sequence>
<name>A0AAN9NUS7_PHACN</name>
<gene>
    <name evidence="1" type="ORF">VNO80_04759</name>
</gene>
<evidence type="ECO:0000313" key="1">
    <source>
        <dbReference type="EMBL" id="KAK7379302.1"/>
    </source>
</evidence>
<dbReference type="EMBL" id="JAYMYR010000002">
    <property type="protein sequence ID" value="KAK7379302.1"/>
    <property type="molecule type" value="Genomic_DNA"/>
</dbReference>
<dbReference type="AlphaFoldDB" id="A0AAN9NUS7"/>
<dbReference type="Proteomes" id="UP001374584">
    <property type="component" value="Unassembled WGS sequence"/>
</dbReference>
<protein>
    <submittedName>
        <fullName evidence="1">Uncharacterized protein</fullName>
    </submittedName>
</protein>
<reference evidence="1 2" key="1">
    <citation type="submission" date="2024-01" db="EMBL/GenBank/DDBJ databases">
        <title>The genomes of 5 underutilized Papilionoideae crops provide insights into root nodulation and disease resistanc.</title>
        <authorList>
            <person name="Jiang F."/>
        </authorList>
    </citation>
    <scope>NUCLEOTIDE SEQUENCE [LARGE SCALE GENOMIC DNA]</scope>
    <source>
        <strain evidence="1">JINMINGXINNONG_FW02</strain>
        <tissue evidence="1">Leaves</tissue>
    </source>
</reference>
<comment type="caution">
    <text evidence="1">The sequence shown here is derived from an EMBL/GenBank/DDBJ whole genome shotgun (WGS) entry which is preliminary data.</text>
</comment>
<proteinExistence type="predicted"/>
<accession>A0AAN9NUS7</accession>